<accession>A0A8J4AVD8</accession>
<evidence type="ECO:0008006" key="4">
    <source>
        <dbReference type="Google" id="ProtNLM"/>
    </source>
</evidence>
<reference evidence="2" key="1">
    <citation type="journal article" date="2021" name="Proc. Natl. Acad. Sci. U.S.A.">
        <title>Three genomes in the algal genus Volvox reveal the fate of a haploid sex-determining region after a transition to homothallism.</title>
        <authorList>
            <person name="Yamamoto K."/>
            <person name="Hamaji T."/>
            <person name="Kawai-Toyooka H."/>
            <person name="Matsuzaki R."/>
            <person name="Takahashi F."/>
            <person name="Nishimura Y."/>
            <person name="Kawachi M."/>
            <person name="Noguchi H."/>
            <person name="Minakuchi Y."/>
            <person name="Umen J.G."/>
            <person name="Toyoda A."/>
            <person name="Nozaki H."/>
        </authorList>
    </citation>
    <scope>NUCLEOTIDE SEQUENCE</scope>
    <source>
        <strain evidence="2">NIES-3780</strain>
    </source>
</reference>
<feature type="transmembrane region" description="Helical" evidence="1">
    <location>
        <begin position="80"/>
        <end position="98"/>
    </location>
</feature>
<sequence>MSKGLKIAVILAAVAGIAPWAVYLGGLAKLTDVLTDFRWSQAMKQVHIMLEWYIVSSQLVNLLIIIIVGFANGLRRAHSLLNMFLAVASALLILQATVRIQEINAVRDASPNDDNSSALIKRGGNPLPYLRAMAAGQIATATWNFFLAILIGFAGTVAPKRPEGQPQPAMTA</sequence>
<comment type="caution">
    <text evidence="2">The sequence shown here is derived from an EMBL/GenBank/DDBJ whole genome shotgun (WGS) entry which is preliminary data.</text>
</comment>
<keyword evidence="3" id="KW-1185">Reference proteome</keyword>
<gene>
    <name evidence="2" type="ORF">Vafri_3396</name>
</gene>
<evidence type="ECO:0000313" key="3">
    <source>
        <dbReference type="Proteomes" id="UP000747399"/>
    </source>
</evidence>
<evidence type="ECO:0000256" key="1">
    <source>
        <dbReference type="SAM" id="Phobius"/>
    </source>
</evidence>
<keyword evidence="1" id="KW-1133">Transmembrane helix</keyword>
<proteinExistence type="predicted"/>
<keyword evidence="1" id="KW-0472">Membrane</keyword>
<keyword evidence="1" id="KW-0812">Transmembrane</keyword>
<protein>
    <recommendedName>
        <fullName evidence="4">DUF4149 domain-containing protein</fullName>
    </recommendedName>
</protein>
<feature type="transmembrane region" description="Helical" evidence="1">
    <location>
        <begin position="7"/>
        <end position="28"/>
    </location>
</feature>
<dbReference type="AlphaFoldDB" id="A0A8J4AVD8"/>
<dbReference type="EMBL" id="BNCO01000003">
    <property type="protein sequence ID" value="GIL46398.1"/>
    <property type="molecule type" value="Genomic_DNA"/>
</dbReference>
<feature type="transmembrane region" description="Helical" evidence="1">
    <location>
        <begin position="48"/>
        <end position="68"/>
    </location>
</feature>
<feature type="transmembrane region" description="Helical" evidence="1">
    <location>
        <begin position="134"/>
        <end position="158"/>
    </location>
</feature>
<evidence type="ECO:0000313" key="2">
    <source>
        <dbReference type="EMBL" id="GIL46398.1"/>
    </source>
</evidence>
<name>A0A8J4AVD8_9CHLO</name>
<dbReference type="Proteomes" id="UP000747399">
    <property type="component" value="Unassembled WGS sequence"/>
</dbReference>
<organism evidence="2 3">
    <name type="scientific">Volvox africanus</name>
    <dbReference type="NCBI Taxonomy" id="51714"/>
    <lineage>
        <taxon>Eukaryota</taxon>
        <taxon>Viridiplantae</taxon>
        <taxon>Chlorophyta</taxon>
        <taxon>core chlorophytes</taxon>
        <taxon>Chlorophyceae</taxon>
        <taxon>CS clade</taxon>
        <taxon>Chlamydomonadales</taxon>
        <taxon>Volvocaceae</taxon>
        <taxon>Volvox</taxon>
    </lineage>
</organism>